<dbReference type="EMBL" id="BAABKO010000004">
    <property type="protein sequence ID" value="GAA4777020.1"/>
    <property type="molecule type" value="Genomic_DNA"/>
</dbReference>
<dbReference type="InterPro" id="IPR050177">
    <property type="entry name" value="Lipid_A_modif_metabolic_enz"/>
</dbReference>
<dbReference type="PANTHER" id="PTHR43245:SF13">
    <property type="entry name" value="UDP-D-APIOSE_UDP-D-XYLOSE SYNTHASE 2"/>
    <property type="match status" value="1"/>
</dbReference>
<organism evidence="2 3">
    <name type="scientific">Microbacterium gilvum</name>
    <dbReference type="NCBI Taxonomy" id="1336204"/>
    <lineage>
        <taxon>Bacteria</taxon>
        <taxon>Bacillati</taxon>
        <taxon>Actinomycetota</taxon>
        <taxon>Actinomycetes</taxon>
        <taxon>Micrococcales</taxon>
        <taxon>Microbacteriaceae</taxon>
        <taxon>Microbacterium</taxon>
    </lineage>
</organism>
<proteinExistence type="predicted"/>
<reference evidence="3" key="1">
    <citation type="journal article" date="2019" name="Int. J. Syst. Evol. Microbiol.">
        <title>The Global Catalogue of Microorganisms (GCM) 10K type strain sequencing project: providing services to taxonomists for standard genome sequencing and annotation.</title>
        <authorList>
            <consortium name="The Broad Institute Genomics Platform"/>
            <consortium name="The Broad Institute Genome Sequencing Center for Infectious Disease"/>
            <person name="Wu L."/>
            <person name="Ma J."/>
        </authorList>
    </citation>
    <scope>NUCLEOTIDE SEQUENCE [LARGE SCALE GENOMIC DNA]</scope>
    <source>
        <strain evidence="3">JCM 18537</strain>
    </source>
</reference>
<dbReference type="Proteomes" id="UP001501645">
    <property type="component" value="Unassembled WGS sequence"/>
</dbReference>
<dbReference type="PANTHER" id="PTHR43245">
    <property type="entry name" value="BIFUNCTIONAL POLYMYXIN RESISTANCE PROTEIN ARNA"/>
    <property type="match status" value="1"/>
</dbReference>
<keyword evidence="3" id="KW-1185">Reference proteome</keyword>
<evidence type="ECO:0000313" key="3">
    <source>
        <dbReference type="Proteomes" id="UP001501645"/>
    </source>
</evidence>
<sequence>MSRVLVIGGNGFVGSYVVDELVRAGHEVTVFDRFSGAQRFAERPHRVIAGDFLNVGDLEAAVSGQEIVYHLLSTTTPASAERDPLLDIRTNVTGSIELFRIAAETSVQHLYFVSTGGAIYGEQDDVIVDETALPQPISPYAIGKLAIENYLAYFERVHGLRSTVLRLSNPYGPRQSPTRKQGVIPIFLRNVSLGMPLTVYGDGGMERDYIYVEDAARLLTTPQLVGGGEHHVYNVGSGHSHTLDEIIDSIRRVTGVEPRIEHRPAPSTFVEHIALSTDRFDRDFGAVAPLVDLDEGVRRTWLAVKGE</sequence>
<dbReference type="Pfam" id="PF01370">
    <property type="entry name" value="Epimerase"/>
    <property type="match status" value="1"/>
</dbReference>
<comment type="caution">
    <text evidence="2">The sequence shown here is derived from an EMBL/GenBank/DDBJ whole genome shotgun (WGS) entry which is preliminary data.</text>
</comment>
<dbReference type="Gene3D" id="3.40.50.720">
    <property type="entry name" value="NAD(P)-binding Rossmann-like Domain"/>
    <property type="match status" value="1"/>
</dbReference>
<name>A0ABP9AA44_9MICO</name>
<accession>A0ABP9AA44</accession>
<dbReference type="InterPro" id="IPR001509">
    <property type="entry name" value="Epimerase_deHydtase"/>
</dbReference>
<feature type="domain" description="NAD-dependent epimerase/dehydratase" evidence="1">
    <location>
        <begin position="4"/>
        <end position="236"/>
    </location>
</feature>
<evidence type="ECO:0000313" key="2">
    <source>
        <dbReference type="EMBL" id="GAA4777020.1"/>
    </source>
</evidence>
<dbReference type="SUPFAM" id="SSF51735">
    <property type="entry name" value="NAD(P)-binding Rossmann-fold domains"/>
    <property type="match status" value="1"/>
</dbReference>
<gene>
    <name evidence="2" type="ORF">GCM10023351_22200</name>
</gene>
<dbReference type="Gene3D" id="3.90.25.10">
    <property type="entry name" value="UDP-galactose 4-epimerase, domain 1"/>
    <property type="match status" value="1"/>
</dbReference>
<dbReference type="InterPro" id="IPR036291">
    <property type="entry name" value="NAD(P)-bd_dom_sf"/>
</dbReference>
<evidence type="ECO:0000259" key="1">
    <source>
        <dbReference type="Pfam" id="PF01370"/>
    </source>
</evidence>
<protein>
    <submittedName>
        <fullName evidence="2">NAD-dependent epimerase/dehydratase family protein</fullName>
    </submittedName>
</protein>
<dbReference type="RefSeq" id="WP_345439139.1">
    <property type="nucleotide sequence ID" value="NZ_BAABKO010000004.1"/>
</dbReference>